<gene>
    <name evidence="17" type="primary">uppP</name>
    <name evidence="18" type="ORF">SAMN04488137_4349</name>
</gene>
<evidence type="ECO:0000256" key="2">
    <source>
        <dbReference type="ARBA" id="ARBA00010621"/>
    </source>
</evidence>
<dbReference type="GO" id="GO:0071555">
    <property type="term" value="P:cell wall organization"/>
    <property type="evidence" value="ECO:0007669"/>
    <property type="project" value="UniProtKB-KW"/>
</dbReference>
<keyword evidence="11 17" id="KW-0472">Membrane</keyword>
<evidence type="ECO:0000256" key="14">
    <source>
        <dbReference type="ARBA" id="ARBA00032707"/>
    </source>
</evidence>
<feature type="transmembrane region" description="Helical" evidence="17">
    <location>
        <begin position="185"/>
        <end position="206"/>
    </location>
</feature>
<dbReference type="NCBIfam" id="NF001390">
    <property type="entry name" value="PRK00281.1-4"/>
    <property type="match status" value="1"/>
</dbReference>
<dbReference type="PANTHER" id="PTHR30622:SF3">
    <property type="entry name" value="UNDECAPRENYL-DIPHOSPHATASE"/>
    <property type="match status" value="1"/>
</dbReference>
<comment type="catalytic activity">
    <reaction evidence="16 17">
        <text>di-trans,octa-cis-undecaprenyl diphosphate + H2O = di-trans,octa-cis-undecaprenyl phosphate + phosphate + H(+)</text>
        <dbReference type="Rhea" id="RHEA:28094"/>
        <dbReference type="ChEBI" id="CHEBI:15377"/>
        <dbReference type="ChEBI" id="CHEBI:15378"/>
        <dbReference type="ChEBI" id="CHEBI:43474"/>
        <dbReference type="ChEBI" id="CHEBI:58405"/>
        <dbReference type="ChEBI" id="CHEBI:60392"/>
        <dbReference type="EC" id="3.6.1.27"/>
    </reaction>
</comment>
<dbReference type="OrthoDB" id="9808289at2"/>
<comment type="similarity">
    <text evidence="2 17">Belongs to the UppP family.</text>
</comment>
<dbReference type="PANTHER" id="PTHR30622">
    <property type="entry name" value="UNDECAPRENYL-DIPHOSPHATASE"/>
    <property type="match status" value="1"/>
</dbReference>
<accession>A0A1H0B162</accession>
<keyword evidence="10 17" id="KW-1133">Transmembrane helix</keyword>
<evidence type="ECO:0000256" key="4">
    <source>
        <dbReference type="ARBA" id="ARBA00021581"/>
    </source>
</evidence>
<dbReference type="EMBL" id="FNHW01000003">
    <property type="protein sequence ID" value="SDN39358.1"/>
    <property type="molecule type" value="Genomic_DNA"/>
</dbReference>
<dbReference type="GO" id="GO:0005886">
    <property type="term" value="C:plasma membrane"/>
    <property type="evidence" value="ECO:0007669"/>
    <property type="project" value="UniProtKB-SubCell"/>
</dbReference>
<dbReference type="STRING" id="459525.SAMN04488137_4349"/>
<dbReference type="HAMAP" id="MF_01006">
    <property type="entry name" value="Undec_diphosphatase"/>
    <property type="match status" value="1"/>
</dbReference>
<protein>
    <recommendedName>
        <fullName evidence="4 17">Undecaprenyl-diphosphatase</fullName>
        <ecNumber evidence="3 17">3.6.1.27</ecNumber>
    </recommendedName>
    <alternativeName>
        <fullName evidence="15 17">Bacitracin resistance protein</fullName>
    </alternativeName>
    <alternativeName>
        <fullName evidence="14 17">Undecaprenyl pyrophosphate phosphatase</fullName>
    </alternativeName>
</protein>
<dbReference type="Pfam" id="PF02673">
    <property type="entry name" value="BacA"/>
    <property type="match status" value="1"/>
</dbReference>
<evidence type="ECO:0000256" key="12">
    <source>
        <dbReference type="ARBA" id="ARBA00023251"/>
    </source>
</evidence>
<keyword evidence="5 17" id="KW-1003">Cell membrane</keyword>
<sequence>MFLWIAIIMGLVEGLTEFLPVSSTGHLIIAGHFLGFTGDKAKTFEIVIQLGSILAVVVLYWKRLWSLLGVGKIESEDGQKGHLNLIHIFCGMLPAVVIGLLVHDAVKKYLFSTSTVVFSLIVGGLLMIYAEKKKKKITAATLDQITYKQAFIIGLFQCLALWPGFSRSGATISGGVLMGLSHRTAADFTFILAVPIMIAASGLDLYKSWDYLSASDLPFFVTGFVTAFIVAVVAILFFIRLIAKVKLTPFAYYRFILAAVLAAMIWL</sequence>
<dbReference type="GO" id="GO:0009252">
    <property type="term" value="P:peptidoglycan biosynthetic process"/>
    <property type="evidence" value="ECO:0007669"/>
    <property type="project" value="UniProtKB-KW"/>
</dbReference>
<keyword evidence="13 17" id="KW-0961">Cell wall biogenesis/degradation</keyword>
<dbReference type="AlphaFoldDB" id="A0A1H0B162"/>
<keyword evidence="19" id="KW-1185">Reference proteome</keyword>
<keyword evidence="7 17" id="KW-0378">Hydrolase</keyword>
<evidence type="ECO:0000256" key="9">
    <source>
        <dbReference type="ARBA" id="ARBA00022984"/>
    </source>
</evidence>
<dbReference type="InterPro" id="IPR003824">
    <property type="entry name" value="UppP"/>
</dbReference>
<evidence type="ECO:0000256" key="6">
    <source>
        <dbReference type="ARBA" id="ARBA00022692"/>
    </source>
</evidence>
<evidence type="ECO:0000256" key="15">
    <source>
        <dbReference type="ARBA" id="ARBA00032932"/>
    </source>
</evidence>
<evidence type="ECO:0000313" key="19">
    <source>
        <dbReference type="Proteomes" id="UP000199544"/>
    </source>
</evidence>
<comment type="miscellaneous">
    <text evidence="17">Bacitracin is thought to be involved in the inhibition of peptidoglycan synthesis by sequestering undecaprenyl diphosphate, thereby reducing the pool of lipid carrier available.</text>
</comment>
<feature type="transmembrane region" description="Helical" evidence="17">
    <location>
        <begin position="249"/>
        <end position="266"/>
    </location>
</feature>
<dbReference type="NCBIfam" id="TIGR00753">
    <property type="entry name" value="undec_PP_bacA"/>
    <property type="match status" value="1"/>
</dbReference>
<keyword evidence="8 17" id="KW-0133">Cell shape</keyword>
<dbReference type="GO" id="GO:0008360">
    <property type="term" value="P:regulation of cell shape"/>
    <property type="evidence" value="ECO:0007669"/>
    <property type="project" value="UniProtKB-KW"/>
</dbReference>
<evidence type="ECO:0000256" key="8">
    <source>
        <dbReference type="ARBA" id="ARBA00022960"/>
    </source>
</evidence>
<proteinExistence type="inferred from homology"/>
<organism evidence="18 19">
    <name type="scientific">Fictibacillus solisalsi</name>
    <dbReference type="NCBI Taxonomy" id="459525"/>
    <lineage>
        <taxon>Bacteria</taxon>
        <taxon>Bacillati</taxon>
        <taxon>Bacillota</taxon>
        <taxon>Bacilli</taxon>
        <taxon>Bacillales</taxon>
        <taxon>Fictibacillaceae</taxon>
        <taxon>Fictibacillus</taxon>
    </lineage>
</organism>
<dbReference type="NCBIfam" id="NF001388">
    <property type="entry name" value="PRK00281.1-1"/>
    <property type="match status" value="1"/>
</dbReference>
<keyword evidence="6 17" id="KW-0812">Transmembrane</keyword>
<dbReference type="GO" id="GO:0046677">
    <property type="term" value="P:response to antibiotic"/>
    <property type="evidence" value="ECO:0007669"/>
    <property type="project" value="UniProtKB-UniRule"/>
</dbReference>
<feature type="transmembrane region" description="Helical" evidence="17">
    <location>
        <begin position="109"/>
        <end position="129"/>
    </location>
</feature>
<name>A0A1H0B162_9BACL</name>
<evidence type="ECO:0000256" key="10">
    <source>
        <dbReference type="ARBA" id="ARBA00022989"/>
    </source>
</evidence>
<feature type="transmembrane region" description="Helical" evidence="17">
    <location>
        <begin position="218"/>
        <end position="243"/>
    </location>
</feature>
<evidence type="ECO:0000256" key="13">
    <source>
        <dbReference type="ARBA" id="ARBA00023316"/>
    </source>
</evidence>
<keyword evidence="12 17" id="KW-0046">Antibiotic resistance</keyword>
<evidence type="ECO:0000256" key="17">
    <source>
        <dbReference type="HAMAP-Rule" id="MF_01006"/>
    </source>
</evidence>
<dbReference type="RefSeq" id="WP_090238007.1">
    <property type="nucleotide sequence ID" value="NZ_FNHW01000003.1"/>
</dbReference>
<evidence type="ECO:0000256" key="1">
    <source>
        <dbReference type="ARBA" id="ARBA00004651"/>
    </source>
</evidence>
<dbReference type="EC" id="3.6.1.27" evidence="3 17"/>
<comment type="subcellular location">
    <subcellularLocation>
        <location evidence="1 17">Cell membrane</location>
        <topology evidence="1 17">Multi-pass membrane protein</topology>
    </subcellularLocation>
</comment>
<evidence type="ECO:0000313" key="18">
    <source>
        <dbReference type="EMBL" id="SDN39358.1"/>
    </source>
</evidence>
<dbReference type="NCBIfam" id="NF001389">
    <property type="entry name" value="PRK00281.1-2"/>
    <property type="match status" value="1"/>
</dbReference>
<dbReference type="Proteomes" id="UP000199544">
    <property type="component" value="Unassembled WGS sequence"/>
</dbReference>
<evidence type="ECO:0000256" key="11">
    <source>
        <dbReference type="ARBA" id="ARBA00023136"/>
    </source>
</evidence>
<evidence type="ECO:0000256" key="7">
    <source>
        <dbReference type="ARBA" id="ARBA00022801"/>
    </source>
</evidence>
<feature type="transmembrane region" description="Helical" evidence="17">
    <location>
        <begin position="82"/>
        <end position="103"/>
    </location>
</feature>
<evidence type="ECO:0000256" key="5">
    <source>
        <dbReference type="ARBA" id="ARBA00022475"/>
    </source>
</evidence>
<keyword evidence="9 17" id="KW-0573">Peptidoglycan synthesis</keyword>
<evidence type="ECO:0000256" key="16">
    <source>
        <dbReference type="ARBA" id="ARBA00047594"/>
    </source>
</evidence>
<feature type="transmembrane region" description="Helical" evidence="17">
    <location>
        <begin position="43"/>
        <end position="61"/>
    </location>
</feature>
<comment type="function">
    <text evidence="17">Catalyzes the dephosphorylation of undecaprenyl diphosphate (UPP). Confers resistance to bacitracin.</text>
</comment>
<dbReference type="GO" id="GO:0050380">
    <property type="term" value="F:undecaprenyl-diphosphatase activity"/>
    <property type="evidence" value="ECO:0007669"/>
    <property type="project" value="UniProtKB-UniRule"/>
</dbReference>
<reference evidence="19" key="1">
    <citation type="submission" date="2016-10" db="EMBL/GenBank/DDBJ databases">
        <authorList>
            <person name="Varghese N."/>
            <person name="Submissions S."/>
        </authorList>
    </citation>
    <scope>NUCLEOTIDE SEQUENCE [LARGE SCALE GENOMIC DNA]</scope>
    <source>
        <strain evidence="19">CGMCC 1.6854</strain>
    </source>
</reference>
<evidence type="ECO:0000256" key="3">
    <source>
        <dbReference type="ARBA" id="ARBA00012374"/>
    </source>
</evidence>